<sequence>MPLIFIITVSLLFVALFWYNQASLLQAAALSAERTAFVWDNSGKDLQTGEVNAGSNDGLYWRLTNDNLSNLFSFLLPTGAVKVTLPLSGSAPAGSAPADKLAKSAAVFPQTWRGELLYENMGLLRKIGVDLEKTFTSPAYVARIWSKTSVDADAHAYVTDPMETIRLTDLSRTFIAEIKGRIKPREALQSLVEPKTAVKEPVKITNHEEAAKYLRTLVGGTKEKVQVNPDTKREIDALDVRGIAHQAYYTFNEKNLREVQMSKDVELLKQGTQVHGVVWHFFKLSKQDKVKLSQGLKQELERNGIVFILHE</sequence>
<dbReference type="EMBL" id="CAJVCE010000003">
    <property type="protein sequence ID" value="CAG7630050.1"/>
    <property type="molecule type" value="Genomic_DNA"/>
</dbReference>
<evidence type="ECO:0000313" key="1">
    <source>
        <dbReference type="EMBL" id="CAG7630050.1"/>
    </source>
</evidence>
<name>A0ABN7TI40_9BACL</name>
<organism evidence="1 2">
    <name type="scientific">Paenibacillus allorhizosphaerae</name>
    <dbReference type="NCBI Taxonomy" id="2849866"/>
    <lineage>
        <taxon>Bacteria</taxon>
        <taxon>Bacillati</taxon>
        <taxon>Bacillota</taxon>
        <taxon>Bacilli</taxon>
        <taxon>Bacillales</taxon>
        <taxon>Paenibacillaceae</taxon>
        <taxon>Paenibacillus</taxon>
    </lineage>
</organism>
<evidence type="ECO:0000313" key="2">
    <source>
        <dbReference type="Proteomes" id="UP000730618"/>
    </source>
</evidence>
<dbReference type="Proteomes" id="UP000730618">
    <property type="component" value="Unassembled WGS sequence"/>
</dbReference>
<reference evidence="1 2" key="1">
    <citation type="submission" date="2021-06" db="EMBL/GenBank/DDBJ databases">
        <authorList>
            <person name="Criscuolo A."/>
        </authorList>
    </citation>
    <scope>NUCLEOTIDE SEQUENCE [LARGE SCALE GENOMIC DNA]</scope>
    <source>
        <strain evidence="2">CIP 111802</strain>
    </source>
</reference>
<evidence type="ECO:0008006" key="3">
    <source>
        <dbReference type="Google" id="ProtNLM"/>
    </source>
</evidence>
<gene>
    <name evidence="1" type="ORF">PAECIP111802_01614</name>
</gene>
<protein>
    <recommendedName>
        <fullName evidence="3">Pilus assembly protein</fullName>
    </recommendedName>
</protein>
<keyword evidence="2" id="KW-1185">Reference proteome</keyword>
<accession>A0ABN7TI40</accession>
<dbReference type="RefSeq" id="WP_230414710.1">
    <property type="nucleotide sequence ID" value="NZ_CAJVCE010000003.1"/>
</dbReference>
<comment type="caution">
    <text evidence="1">The sequence shown here is derived from an EMBL/GenBank/DDBJ whole genome shotgun (WGS) entry which is preliminary data.</text>
</comment>
<proteinExistence type="predicted"/>